<gene>
    <name evidence="1" type="ORF">MT2528_2663</name>
</gene>
<evidence type="ECO:0000313" key="2">
    <source>
        <dbReference type="Proteomes" id="UP000182660"/>
    </source>
</evidence>
<dbReference type="RefSeq" id="WP_280173725.1">
    <property type="nucleotide sequence ID" value="NZ_CAWQZC010000153.1"/>
</dbReference>
<keyword evidence="2" id="KW-1185">Reference proteome</keyword>
<name>A0ABY1HHI7_9GAMM</name>
<accession>A0ABY1HHI7</accession>
<dbReference type="Proteomes" id="UP000182660">
    <property type="component" value="Unassembled WGS sequence"/>
</dbReference>
<dbReference type="GeneID" id="80402762"/>
<evidence type="ECO:0008006" key="3">
    <source>
        <dbReference type="Google" id="ProtNLM"/>
    </source>
</evidence>
<dbReference type="EMBL" id="FPLJ01000060">
    <property type="protein sequence ID" value="SGY93900.1"/>
    <property type="molecule type" value="Genomic_DNA"/>
</dbReference>
<sequence>MNILLIKQLLNEADKATILINECHDILDELEASADQKQAA</sequence>
<organism evidence="1 2">
    <name type="scientific">Moritella viscosa</name>
    <dbReference type="NCBI Taxonomy" id="80854"/>
    <lineage>
        <taxon>Bacteria</taxon>
        <taxon>Pseudomonadati</taxon>
        <taxon>Pseudomonadota</taxon>
        <taxon>Gammaproteobacteria</taxon>
        <taxon>Alteromonadales</taxon>
        <taxon>Moritellaceae</taxon>
        <taxon>Moritella</taxon>
    </lineage>
</organism>
<proteinExistence type="predicted"/>
<protein>
    <recommendedName>
        <fullName evidence="3">Phage protein</fullName>
    </recommendedName>
</protein>
<evidence type="ECO:0000313" key="1">
    <source>
        <dbReference type="EMBL" id="SGY93900.1"/>
    </source>
</evidence>
<reference evidence="1 2" key="1">
    <citation type="submission" date="2016-11" db="EMBL/GenBank/DDBJ databases">
        <authorList>
            <person name="Klemetsen T."/>
        </authorList>
    </citation>
    <scope>NUCLEOTIDE SEQUENCE [LARGE SCALE GENOMIC DNA]</scope>
    <source>
        <strain evidence="1">MT 2528</strain>
    </source>
</reference>
<comment type="caution">
    <text evidence="1">The sequence shown here is derived from an EMBL/GenBank/DDBJ whole genome shotgun (WGS) entry which is preliminary data.</text>
</comment>